<evidence type="ECO:0000256" key="2">
    <source>
        <dbReference type="SAM" id="Coils"/>
    </source>
</evidence>
<protein>
    <submittedName>
        <fullName evidence="6">6428_t:CDS:1</fullName>
    </submittedName>
</protein>
<comment type="caution">
    <text evidence="6">The sequence shown here is derived from an EMBL/GenBank/DDBJ whole genome shotgun (WGS) entry which is preliminary data.</text>
</comment>
<dbReference type="PROSITE" id="PS50157">
    <property type="entry name" value="ZINC_FINGER_C2H2_2"/>
    <property type="match status" value="1"/>
</dbReference>
<keyword evidence="1" id="KW-0479">Metal-binding</keyword>
<dbReference type="InterPro" id="IPR013087">
    <property type="entry name" value="Znf_C2H2_type"/>
</dbReference>
<feature type="coiled-coil region" evidence="2">
    <location>
        <begin position="290"/>
        <end position="352"/>
    </location>
</feature>
<evidence type="ECO:0000256" key="1">
    <source>
        <dbReference type="PROSITE-ProRule" id="PRU00042"/>
    </source>
</evidence>
<dbReference type="Gene3D" id="2.40.50.40">
    <property type="match status" value="1"/>
</dbReference>
<organism evidence="6 7">
    <name type="scientific">Paraglomus occultum</name>
    <dbReference type="NCBI Taxonomy" id="144539"/>
    <lineage>
        <taxon>Eukaryota</taxon>
        <taxon>Fungi</taxon>
        <taxon>Fungi incertae sedis</taxon>
        <taxon>Mucoromycota</taxon>
        <taxon>Glomeromycotina</taxon>
        <taxon>Glomeromycetes</taxon>
        <taxon>Paraglomerales</taxon>
        <taxon>Paraglomeraceae</taxon>
        <taxon>Paraglomus</taxon>
    </lineage>
</organism>
<name>A0A9N9CBQ2_9GLOM</name>
<sequence>MPKSSTKRKHEEYFEAERIADEKKIGSELFYLVKWKGLDSSGQPWKPTWEPAKHCTKLLVTDWERYKKRKPLANGRISESTRASRASHPPLSLVQASTDRMPQVADVENNKTPKRGKKFSHNTLDYPSEQEVRPAGRRLRPLGMRRLSSNSREYPASPRPGSPQNVIATDTSQHNRNDTDTSSCGDYDEEVLCDSNSIAKFFPESNSSPSMVTDSGADESNLPIENVDTPIAESTNMDTPEDIKKVIELGSDDETPETVVDEPSGSTADTRTDELDETINPVPSDNASEEIRLKSNIQELQDLLEKKDDRLEKAESNIRELTRKLKRAELDMQELRCEKYLLQDEVDSLKQTTQLLQDQNRAFDDVRRYLWACQASKSHKTDTGESDATSLQLQPNGNVDNAFAEAFMCEWENCGKAYESKRELKAHLFADHLYVGIVYIDRPSVLK</sequence>
<dbReference type="SMART" id="SM00298">
    <property type="entry name" value="CHROMO"/>
    <property type="match status" value="1"/>
</dbReference>
<dbReference type="InterPro" id="IPR000953">
    <property type="entry name" value="Chromo/chromo_shadow_dom"/>
</dbReference>
<dbReference type="PROSITE" id="PS50013">
    <property type="entry name" value="CHROMO_2"/>
    <property type="match status" value="1"/>
</dbReference>
<feature type="region of interest" description="Disordered" evidence="3">
    <location>
        <begin position="70"/>
        <end position="183"/>
    </location>
</feature>
<feature type="compositionally biased region" description="Acidic residues" evidence="3">
    <location>
        <begin position="250"/>
        <end position="260"/>
    </location>
</feature>
<dbReference type="InterPro" id="IPR016197">
    <property type="entry name" value="Chromo-like_dom_sf"/>
</dbReference>
<keyword evidence="7" id="KW-1185">Reference proteome</keyword>
<dbReference type="GO" id="GO:0008270">
    <property type="term" value="F:zinc ion binding"/>
    <property type="evidence" value="ECO:0007669"/>
    <property type="project" value="UniProtKB-KW"/>
</dbReference>
<evidence type="ECO:0000259" key="5">
    <source>
        <dbReference type="PROSITE" id="PS50157"/>
    </source>
</evidence>
<dbReference type="EMBL" id="CAJVPJ010001488">
    <property type="protein sequence ID" value="CAG8593272.1"/>
    <property type="molecule type" value="Genomic_DNA"/>
</dbReference>
<evidence type="ECO:0000256" key="3">
    <source>
        <dbReference type="SAM" id="MobiDB-lite"/>
    </source>
</evidence>
<evidence type="ECO:0000313" key="6">
    <source>
        <dbReference type="EMBL" id="CAG8593272.1"/>
    </source>
</evidence>
<accession>A0A9N9CBQ2</accession>
<dbReference type="AlphaFoldDB" id="A0A9N9CBQ2"/>
<feature type="compositionally biased region" description="Polar residues" evidence="3">
    <location>
        <begin position="204"/>
        <end position="213"/>
    </location>
</feature>
<feature type="domain" description="Chromo" evidence="4">
    <location>
        <begin position="14"/>
        <end position="51"/>
    </location>
</feature>
<dbReference type="CDD" id="cd00024">
    <property type="entry name" value="CD_CSD"/>
    <property type="match status" value="1"/>
</dbReference>
<feature type="region of interest" description="Disordered" evidence="3">
    <location>
        <begin position="204"/>
        <end position="223"/>
    </location>
</feature>
<keyword evidence="1" id="KW-0862">Zinc</keyword>
<proteinExistence type="predicted"/>
<dbReference type="Pfam" id="PF00385">
    <property type="entry name" value="Chromo"/>
    <property type="match status" value="1"/>
</dbReference>
<keyword evidence="2" id="KW-0175">Coiled coil</keyword>
<dbReference type="OrthoDB" id="3647690at2759"/>
<dbReference type="Proteomes" id="UP000789572">
    <property type="component" value="Unassembled WGS sequence"/>
</dbReference>
<keyword evidence="1" id="KW-0863">Zinc-finger</keyword>
<dbReference type="SUPFAM" id="SSF54160">
    <property type="entry name" value="Chromo domain-like"/>
    <property type="match status" value="1"/>
</dbReference>
<evidence type="ECO:0000313" key="7">
    <source>
        <dbReference type="Proteomes" id="UP000789572"/>
    </source>
</evidence>
<reference evidence="6" key="1">
    <citation type="submission" date="2021-06" db="EMBL/GenBank/DDBJ databases">
        <authorList>
            <person name="Kallberg Y."/>
            <person name="Tangrot J."/>
            <person name="Rosling A."/>
        </authorList>
    </citation>
    <scope>NUCLEOTIDE SEQUENCE</scope>
    <source>
        <strain evidence="6">IA702</strain>
    </source>
</reference>
<gene>
    <name evidence="6" type="ORF">POCULU_LOCUS7084</name>
</gene>
<dbReference type="PROSITE" id="PS00028">
    <property type="entry name" value="ZINC_FINGER_C2H2_1"/>
    <property type="match status" value="1"/>
</dbReference>
<feature type="region of interest" description="Disordered" evidence="3">
    <location>
        <begin position="249"/>
        <end position="285"/>
    </location>
</feature>
<evidence type="ECO:0000259" key="4">
    <source>
        <dbReference type="PROSITE" id="PS50013"/>
    </source>
</evidence>
<feature type="compositionally biased region" description="Polar residues" evidence="3">
    <location>
        <begin position="162"/>
        <end position="172"/>
    </location>
</feature>
<feature type="domain" description="C2H2-type" evidence="5">
    <location>
        <begin position="407"/>
        <end position="432"/>
    </location>
</feature>
<dbReference type="InterPro" id="IPR023780">
    <property type="entry name" value="Chromo_domain"/>
</dbReference>